<organism evidence="1 2">
    <name type="scientific">Dufourea novaeangliae</name>
    <name type="common">Sweat bee</name>
    <dbReference type="NCBI Taxonomy" id="178035"/>
    <lineage>
        <taxon>Eukaryota</taxon>
        <taxon>Metazoa</taxon>
        <taxon>Ecdysozoa</taxon>
        <taxon>Arthropoda</taxon>
        <taxon>Hexapoda</taxon>
        <taxon>Insecta</taxon>
        <taxon>Pterygota</taxon>
        <taxon>Neoptera</taxon>
        <taxon>Endopterygota</taxon>
        <taxon>Hymenoptera</taxon>
        <taxon>Apocrita</taxon>
        <taxon>Aculeata</taxon>
        <taxon>Apoidea</taxon>
        <taxon>Anthophila</taxon>
        <taxon>Halictidae</taxon>
        <taxon>Rophitinae</taxon>
        <taxon>Dufourea</taxon>
    </lineage>
</organism>
<dbReference type="PANTHER" id="PTHR47326:SF1">
    <property type="entry name" value="HTH PSQ-TYPE DOMAIN-CONTAINING PROTEIN"/>
    <property type="match status" value="1"/>
</dbReference>
<dbReference type="EMBL" id="KQ434993">
    <property type="protein sequence ID" value="KZC13200.1"/>
    <property type="molecule type" value="Genomic_DNA"/>
</dbReference>
<dbReference type="PANTHER" id="PTHR47326">
    <property type="entry name" value="TRANSPOSABLE ELEMENT TC3 TRANSPOSASE-LIKE PROTEIN"/>
    <property type="match status" value="1"/>
</dbReference>
<proteinExistence type="predicted"/>
<accession>A0A154PPZ6</accession>
<evidence type="ECO:0000313" key="1">
    <source>
        <dbReference type="EMBL" id="KZC13200.1"/>
    </source>
</evidence>
<keyword evidence="2" id="KW-1185">Reference proteome</keyword>
<feature type="non-terminal residue" evidence="1">
    <location>
        <position position="1"/>
    </location>
</feature>
<dbReference type="Proteomes" id="UP000076502">
    <property type="component" value="Unassembled WGS sequence"/>
</dbReference>
<gene>
    <name evidence="1" type="ORF">WN55_05895</name>
</gene>
<dbReference type="AlphaFoldDB" id="A0A154PPZ6"/>
<protein>
    <submittedName>
        <fullName evidence="1">Uncharacterized protein</fullName>
    </submittedName>
</protein>
<evidence type="ECO:0000313" key="2">
    <source>
        <dbReference type="Proteomes" id="UP000076502"/>
    </source>
</evidence>
<reference evidence="1 2" key="1">
    <citation type="submission" date="2015-07" db="EMBL/GenBank/DDBJ databases">
        <title>The genome of Dufourea novaeangliae.</title>
        <authorList>
            <person name="Pan H."/>
            <person name="Kapheim K."/>
        </authorList>
    </citation>
    <scope>NUCLEOTIDE SEQUENCE [LARGE SCALE GENOMIC DNA]</scope>
    <source>
        <strain evidence="1">0120121106</strain>
        <tissue evidence="1">Whole body</tissue>
    </source>
</reference>
<sequence>PDRNQLSHFNFVRLRKRLQEHGSFNVQKRNCRKIVNDEGCRTSTLAAVAHNPHISTRLILRRILHSDNIYLYHLSKHQKLNGRDFEKRVEFCDCLLHQMKDSNGTFVQTVLWINEATVTNCGLGIASQTNFSLECEDVPRYLHLGVFIEHLMLSYIVRTSYFID</sequence>
<name>A0A154PPZ6_DUFNO</name>